<dbReference type="Proteomes" id="UP000069272">
    <property type="component" value="Chromosome 2L"/>
</dbReference>
<reference evidence="2 3" key="1">
    <citation type="journal article" date="2017" name="G3 (Bethesda)">
        <title>The Physical Genome Mapping of Anopheles albimanus Corrected Scaffold Misassemblies and Identified Interarm Rearrangements in Genus Anopheles.</title>
        <authorList>
            <person name="Artemov G.N."/>
            <person name="Peery A.N."/>
            <person name="Jiang X."/>
            <person name="Tu Z."/>
            <person name="Stegniy V.N."/>
            <person name="Sharakhova M.V."/>
            <person name="Sharakhov I.V."/>
        </authorList>
    </citation>
    <scope>NUCLEOTIDE SEQUENCE [LARGE SCALE GENOMIC DNA]</scope>
    <source>
        <strain evidence="2 3">ALBI9_A</strain>
    </source>
</reference>
<dbReference type="EnsemblMetazoa" id="AALB014720-RA">
    <property type="protein sequence ID" value="AALB014720-PA"/>
    <property type="gene ID" value="AALB014720"/>
</dbReference>
<sequence length="71" mass="8558">MPDMPEDRPEESGSYDRSSLSTAIQSKGDHDHDVIKWMRYIGRSRLYEARCRQCIFIVYKRYRVNKIKFQV</sequence>
<feature type="region of interest" description="Disordered" evidence="1">
    <location>
        <begin position="1"/>
        <end position="26"/>
    </location>
</feature>
<proteinExistence type="predicted"/>
<evidence type="ECO:0000313" key="2">
    <source>
        <dbReference type="EnsemblMetazoa" id="AALB014720-PA"/>
    </source>
</evidence>
<evidence type="ECO:0000256" key="1">
    <source>
        <dbReference type="SAM" id="MobiDB-lite"/>
    </source>
</evidence>
<reference evidence="2" key="2">
    <citation type="submission" date="2022-08" db="UniProtKB">
        <authorList>
            <consortium name="EnsemblMetazoa"/>
        </authorList>
    </citation>
    <scope>IDENTIFICATION</scope>
    <source>
        <strain evidence="2">STECLA/ALBI9_A</strain>
    </source>
</reference>
<feature type="compositionally biased region" description="Polar residues" evidence="1">
    <location>
        <begin position="15"/>
        <end position="25"/>
    </location>
</feature>
<feature type="compositionally biased region" description="Basic and acidic residues" evidence="1">
    <location>
        <begin position="1"/>
        <end position="11"/>
    </location>
</feature>
<evidence type="ECO:0000313" key="3">
    <source>
        <dbReference type="Proteomes" id="UP000069272"/>
    </source>
</evidence>
<accession>A0A182FYN5</accession>
<keyword evidence="3" id="KW-1185">Reference proteome</keyword>
<dbReference type="VEuPathDB" id="VectorBase:AALB014720"/>
<dbReference type="AlphaFoldDB" id="A0A182FYN5"/>
<name>A0A182FYN5_ANOAL</name>
<organism evidence="2 3">
    <name type="scientific">Anopheles albimanus</name>
    <name type="common">New world malaria mosquito</name>
    <dbReference type="NCBI Taxonomy" id="7167"/>
    <lineage>
        <taxon>Eukaryota</taxon>
        <taxon>Metazoa</taxon>
        <taxon>Ecdysozoa</taxon>
        <taxon>Arthropoda</taxon>
        <taxon>Hexapoda</taxon>
        <taxon>Insecta</taxon>
        <taxon>Pterygota</taxon>
        <taxon>Neoptera</taxon>
        <taxon>Endopterygota</taxon>
        <taxon>Diptera</taxon>
        <taxon>Nematocera</taxon>
        <taxon>Culicoidea</taxon>
        <taxon>Culicidae</taxon>
        <taxon>Anophelinae</taxon>
        <taxon>Anopheles</taxon>
    </lineage>
</organism>
<protein>
    <submittedName>
        <fullName evidence="2">Uncharacterized protein</fullName>
    </submittedName>
</protein>